<dbReference type="Proteomes" id="UP001501671">
    <property type="component" value="Unassembled WGS sequence"/>
</dbReference>
<proteinExistence type="inferred from homology"/>
<evidence type="ECO:0000256" key="5">
    <source>
        <dbReference type="ARBA" id="ARBA00023163"/>
    </source>
</evidence>
<gene>
    <name evidence="8" type="primary">tcuR_3</name>
    <name evidence="8" type="ORF">GCM10023144_16080</name>
</gene>
<keyword evidence="9" id="KW-1185">Reference proteome</keyword>
<dbReference type="EMBL" id="BAABFO010000006">
    <property type="protein sequence ID" value="GAA4329377.1"/>
    <property type="molecule type" value="Genomic_DNA"/>
</dbReference>
<dbReference type="SUPFAM" id="SSF46785">
    <property type="entry name" value="Winged helix' DNA-binding domain"/>
    <property type="match status" value="1"/>
</dbReference>
<dbReference type="PRINTS" id="PR00039">
    <property type="entry name" value="HTHLYSR"/>
</dbReference>
<keyword evidence="2" id="KW-0805">Transcription regulation</keyword>
<accession>A0ABP8GSN1</accession>
<evidence type="ECO:0000313" key="9">
    <source>
        <dbReference type="Proteomes" id="UP001501671"/>
    </source>
</evidence>
<evidence type="ECO:0000256" key="3">
    <source>
        <dbReference type="ARBA" id="ARBA00023125"/>
    </source>
</evidence>
<comment type="similarity">
    <text evidence="1">Belongs to the LysR transcriptional regulatory family.</text>
</comment>
<comment type="caution">
    <text evidence="8">The sequence shown here is derived from an EMBL/GenBank/DDBJ whole genome shotgun (WGS) entry which is preliminary data.</text>
</comment>
<dbReference type="InterPro" id="IPR000847">
    <property type="entry name" value="LysR_HTH_N"/>
</dbReference>
<dbReference type="Gene3D" id="3.40.190.290">
    <property type="match status" value="1"/>
</dbReference>
<keyword evidence="4" id="KW-0010">Activator</keyword>
<feature type="domain" description="HTH lysR-type" evidence="7">
    <location>
        <begin position="2"/>
        <end position="59"/>
    </location>
</feature>
<feature type="region of interest" description="Disordered" evidence="6">
    <location>
        <begin position="310"/>
        <end position="329"/>
    </location>
</feature>
<dbReference type="Pfam" id="PF00126">
    <property type="entry name" value="HTH_1"/>
    <property type="match status" value="1"/>
</dbReference>
<keyword evidence="5" id="KW-0804">Transcription</keyword>
<name>A0ABP8GSN1_9BURK</name>
<dbReference type="InterPro" id="IPR036390">
    <property type="entry name" value="WH_DNA-bd_sf"/>
</dbReference>
<reference evidence="9" key="1">
    <citation type="journal article" date="2019" name="Int. J. Syst. Evol. Microbiol.">
        <title>The Global Catalogue of Microorganisms (GCM) 10K type strain sequencing project: providing services to taxonomists for standard genome sequencing and annotation.</title>
        <authorList>
            <consortium name="The Broad Institute Genomics Platform"/>
            <consortium name="The Broad Institute Genome Sequencing Center for Infectious Disease"/>
            <person name="Wu L."/>
            <person name="Ma J."/>
        </authorList>
    </citation>
    <scope>NUCLEOTIDE SEQUENCE [LARGE SCALE GENOMIC DNA]</scope>
    <source>
        <strain evidence="9">JCM 17666</strain>
    </source>
</reference>
<sequence length="329" mass="35952">MIDIRQLRYFAQIVESGSLARASRQLSVVQPALSQQIAKLEEDIGRPLLVRSSRGVTPTQNGTALYHHAKFVLRQLDQAVAVARQDRAALTGCVSVGLAPTTNCQLGLPLLQHMRQRLPGVMVNVIEGMSIHLEQMAHAGELDLAILFRRKAAGELDFEPLLEEELFVILPADSPLVPPGAASLTLAQAARLPLIMPSTDHGLRRRIMAEFDHANVPFDAAAEVDSLPLLMRCLADGMGATIKPMAAIHSWREPEYWRVLPIADARMHRLNLLYSLPDEKLSPCAAAVRDELRLLVRELVASGRWDGVRVPGHEPCPGEPAQAEAADAG</sequence>
<evidence type="ECO:0000313" key="8">
    <source>
        <dbReference type="EMBL" id="GAA4329377.1"/>
    </source>
</evidence>
<dbReference type="InterPro" id="IPR005119">
    <property type="entry name" value="LysR_subst-bd"/>
</dbReference>
<evidence type="ECO:0000256" key="1">
    <source>
        <dbReference type="ARBA" id="ARBA00009437"/>
    </source>
</evidence>
<dbReference type="PROSITE" id="PS50931">
    <property type="entry name" value="HTH_LYSR"/>
    <property type="match status" value="1"/>
</dbReference>
<protein>
    <submittedName>
        <fullName evidence="8">Tricarballylate utilization LysR family transcriptional regulator TcuR</fullName>
    </submittedName>
</protein>
<evidence type="ECO:0000256" key="2">
    <source>
        <dbReference type="ARBA" id="ARBA00023015"/>
    </source>
</evidence>
<evidence type="ECO:0000259" key="7">
    <source>
        <dbReference type="PROSITE" id="PS50931"/>
    </source>
</evidence>
<keyword evidence="3" id="KW-0238">DNA-binding</keyword>
<organism evidence="8 9">
    <name type="scientific">Pigmentiphaga soli</name>
    <dbReference type="NCBI Taxonomy" id="1007095"/>
    <lineage>
        <taxon>Bacteria</taxon>
        <taxon>Pseudomonadati</taxon>
        <taxon>Pseudomonadota</taxon>
        <taxon>Betaproteobacteria</taxon>
        <taxon>Burkholderiales</taxon>
        <taxon>Alcaligenaceae</taxon>
        <taxon>Pigmentiphaga</taxon>
    </lineage>
</organism>
<dbReference type="PANTHER" id="PTHR30293">
    <property type="entry name" value="TRANSCRIPTIONAL REGULATORY PROTEIN NAC-RELATED"/>
    <property type="match status" value="1"/>
</dbReference>
<dbReference type="InterPro" id="IPR036388">
    <property type="entry name" value="WH-like_DNA-bd_sf"/>
</dbReference>
<evidence type="ECO:0000256" key="6">
    <source>
        <dbReference type="SAM" id="MobiDB-lite"/>
    </source>
</evidence>
<dbReference type="RefSeq" id="WP_345248114.1">
    <property type="nucleotide sequence ID" value="NZ_BAABFO010000006.1"/>
</dbReference>
<evidence type="ECO:0000256" key="4">
    <source>
        <dbReference type="ARBA" id="ARBA00023159"/>
    </source>
</evidence>
<dbReference type="SUPFAM" id="SSF53850">
    <property type="entry name" value="Periplasmic binding protein-like II"/>
    <property type="match status" value="1"/>
</dbReference>
<dbReference type="Gene3D" id="1.10.10.10">
    <property type="entry name" value="Winged helix-like DNA-binding domain superfamily/Winged helix DNA-binding domain"/>
    <property type="match status" value="1"/>
</dbReference>
<dbReference type="Pfam" id="PF03466">
    <property type="entry name" value="LysR_substrate"/>
    <property type="match status" value="1"/>
</dbReference>
<dbReference type="PANTHER" id="PTHR30293:SF0">
    <property type="entry name" value="NITROGEN ASSIMILATION REGULATORY PROTEIN NAC"/>
    <property type="match status" value="1"/>
</dbReference>